<dbReference type="InterPro" id="IPR011856">
    <property type="entry name" value="tRNA_endonuc-like_dom_sf"/>
</dbReference>
<evidence type="ECO:0000256" key="1">
    <source>
        <dbReference type="SAM" id="MobiDB-lite"/>
    </source>
</evidence>
<evidence type="ECO:0008006" key="4">
    <source>
        <dbReference type="Google" id="ProtNLM"/>
    </source>
</evidence>
<keyword evidence="3" id="KW-1185">Reference proteome</keyword>
<feature type="region of interest" description="Disordered" evidence="1">
    <location>
        <begin position="151"/>
        <end position="176"/>
    </location>
</feature>
<dbReference type="AlphaFoldDB" id="A0AAN6GUQ8"/>
<comment type="caution">
    <text evidence="2">The sequence shown here is derived from an EMBL/GenBank/DDBJ whole genome shotgun (WGS) entry which is preliminary data.</text>
</comment>
<proteinExistence type="predicted"/>
<dbReference type="EMBL" id="JAPDMZ010000086">
    <property type="protein sequence ID" value="KAK0550861.1"/>
    <property type="molecule type" value="Genomic_DNA"/>
</dbReference>
<evidence type="ECO:0000313" key="2">
    <source>
        <dbReference type="EMBL" id="KAK0550861.1"/>
    </source>
</evidence>
<feature type="region of interest" description="Disordered" evidence="1">
    <location>
        <begin position="1"/>
        <end position="27"/>
    </location>
</feature>
<dbReference type="GO" id="GO:0003676">
    <property type="term" value="F:nucleic acid binding"/>
    <property type="evidence" value="ECO:0007669"/>
    <property type="project" value="InterPro"/>
</dbReference>
<dbReference type="Proteomes" id="UP001176517">
    <property type="component" value="Unassembled WGS sequence"/>
</dbReference>
<dbReference type="GO" id="GO:0005634">
    <property type="term" value="C:nucleus"/>
    <property type="evidence" value="ECO:0007669"/>
    <property type="project" value="UniProtKB-ARBA"/>
</dbReference>
<dbReference type="SUPFAM" id="SSF53032">
    <property type="entry name" value="tRNA-intron endonuclease catalytic domain-like"/>
    <property type="match status" value="1"/>
</dbReference>
<reference evidence="2" key="1">
    <citation type="journal article" date="2023" name="PhytoFront">
        <title>Draft Genome Resources of Seven Strains of Tilletia horrida, Causal Agent of Kernel Smut of Rice.</title>
        <authorList>
            <person name="Khanal S."/>
            <person name="Antony Babu S."/>
            <person name="Zhou X.G."/>
        </authorList>
    </citation>
    <scope>NUCLEOTIDE SEQUENCE</scope>
    <source>
        <strain evidence="2">TX6</strain>
    </source>
</reference>
<feature type="compositionally biased region" description="Low complexity" evidence="1">
    <location>
        <begin position="152"/>
        <end position="166"/>
    </location>
</feature>
<organism evidence="2 3">
    <name type="scientific">Tilletia horrida</name>
    <dbReference type="NCBI Taxonomy" id="155126"/>
    <lineage>
        <taxon>Eukaryota</taxon>
        <taxon>Fungi</taxon>
        <taxon>Dikarya</taxon>
        <taxon>Basidiomycota</taxon>
        <taxon>Ustilaginomycotina</taxon>
        <taxon>Exobasidiomycetes</taxon>
        <taxon>Tilletiales</taxon>
        <taxon>Tilletiaceae</taxon>
        <taxon>Tilletia</taxon>
    </lineage>
</organism>
<sequence length="214" mass="22825">MPVAEASRSSQGGPGADGPHHLPPHPTAALLEPALQRHPAHATELFSTFNDLAYSARWTHLEPVQLDSGADDEAGLHAQKQRVSRPALVGWKKDEKKASLVVCLRYNEQITPFLLASIFSALHSLPNPYAFSTPPHGPTLLMPTMTTGSRSAAAAAVEQGQGQGQHQSDKAEQQQTQAFPSVPLDTDAVTVAVLGTDGAVVYYNLAEGIRKPIN</sequence>
<gene>
    <name evidence="2" type="ORF">OC846_003522</name>
</gene>
<name>A0AAN6GUQ8_9BASI</name>
<dbReference type="Gene3D" id="3.40.1350.10">
    <property type="match status" value="1"/>
</dbReference>
<protein>
    <recommendedName>
        <fullName evidence="4">tRNA-splicing endonuclease subunit Sen15 domain-containing protein</fullName>
    </recommendedName>
</protein>
<dbReference type="InterPro" id="IPR036167">
    <property type="entry name" value="tRNA_intron_Endo_cat-like_sf"/>
</dbReference>
<dbReference type="GO" id="GO:0006388">
    <property type="term" value="P:tRNA splicing, via endonucleolytic cleavage and ligation"/>
    <property type="evidence" value="ECO:0007669"/>
    <property type="project" value="InterPro"/>
</dbReference>
<accession>A0AAN6GUQ8</accession>
<evidence type="ECO:0000313" key="3">
    <source>
        <dbReference type="Proteomes" id="UP001176517"/>
    </source>
</evidence>